<dbReference type="InterPro" id="IPR013783">
    <property type="entry name" value="Ig-like_fold"/>
</dbReference>
<dbReference type="PANTHER" id="PTHR34700:SF4">
    <property type="entry name" value="PHAGE-LIKE ELEMENT PBSX PROTEIN XKDP"/>
    <property type="match status" value="1"/>
</dbReference>
<evidence type="ECO:0000313" key="4">
    <source>
        <dbReference type="Proteomes" id="UP000243106"/>
    </source>
</evidence>
<dbReference type="PROSITE" id="PS51782">
    <property type="entry name" value="LYSM"/>
    <property type="match status" value="1"/>
</dbReference>
<gene>
    <name evidence="3" type="ORF">SAMN05421853_11345</name>
</gene>
<dbReference type="Gene3D" id="3.10.350.10">
    <property type="entry name" value="LysM domain"/>
    <property type="match status" value="1"/>
</dbReference>
<organism evidence="3 4">
    <name type="scientific">Roseivivax halotolerans</name>
    <dbReference type="NCBI Taxonomy" id="93684"/>
    <lineage>
        <taxon>Bacteria</taxon>
        <taxon>Pseudomonadati</taxon>
        <taxon>Pseudomonadota</taxon>
        <taxon>Alphaproteobacteria</taxon>
        <taxon>Rhodobacterales</taxon>
        <taxon>Roseobacteraceae</taxon>
        <taxon>Roseivivax</taxon>
    </lineage>
</organism>
<dbReference type="Proteomes" id="UP000243106">
    <property type="component" value="Unassembled WGS sequence"/>
</dbReference>
<evidence type="ECO:0000259" key="2">
    <source>
        <dbReference type="PROSITE" id="PS51782"/>
    </source>
</evidence>
<dbReference type="AlphaFoldDB" id="A0A1I5ZYQ3"/>
<proteinExistence type="predicted"/>
<reference evidence="4" key="1">
    <citation type="submission" date="2016-10" db="EMBL/GenBank/DDBJ databases">
        <authorList>
            <person name="Varghese N."/>
            <person name="Submissions S."/>
        </authorList>
    </citation>
    <scope>NUCLEOTIDE SEQUENCE [LARGE SCALE GENOMIC DNA]</scope>
    <source>
        <strain evidence="4">JCM 10271</strain>
    </source>
</reference>
<accession>A0A1I5ZYQ3</accession>
<dbReference type="STRING" id="93684.SAMN05421853_11345"/>
<dbReference type="RefSeq" id="WP_093014444.1">
    <property type="nucleotide sequence ID" value="NZ_FOXV01000013.1"/>
</dbReference>
<dbReference type="PANTHER" id="PTHR34700">
    <property type="entry name" value="POTASSIUM BINDING PROTEIN KBP"/>
    <property type="match status" value="1"/>
</dbReference>
<dbReference type="InterPro" id="IPR018392">
    <property type="entry name" value="LysM"/>
</dbReference>
<keyword evidence="4" id="KW-1185">Reference proteome</keyword>
<dbReference type="InterPro" id="IPR036779">
    <property type="entry name" value="LysM_dom_sf"/>
</dbReference>
<dbReference type="CDD" id="cd00118">
    <property type="entry name" value="LysM"/>
    <property type="match status" value="1"/>
</dbReference>
<name>A0A1I5ZYQ3_9RHOB</name>
<feature type="compositionally biased region" description="Low complexity" evidence="1">
    <location>
        <begin position="282"/>
        <end position="291"/>
    </location>
</feature>
<feature type="domain" description="LysM" evidence="2">
    <location>
        <begin position="454"/>
        <end position="503"/>
    </location>
</feature>
<dbReference type="Gene3D" id="2.60.40.10">
    <property type="entry name" value="Immunoglobulins"/>
    <property type="match status" value="1"/>
</dbReference>
<evidence type="ECO:0000256" key="1">
    <source>
        <dbReference type="SAM" id="MobiDB-lite"/>
    </source>
</evidence>
<dbReference type="InterPro" id="IPR052196">
    <property type="entry name" value="Bact_Kbp"/>
</dbReference>
<feature type="region of interest" description="Disordered" evidence="1">
    <location>
        <begin position="43"/>
        <end position="135"/>
    </location>
</feature>
<evidence type="ECO:0000313" key="3">
    <source>
        <dbReference type="EMBL" id="SFQ61532.1"/>
    </source>
</evidence>
<protein>
    <submittedName>
        <fullName evidence="3">Nucleoid-associated protein YgaU, contains BON and LysM domains</fullName>
    </submittedName>
</protein>
<dbReference type="Pfam" id="PF01476">
    <property type="entry name" value="LysM"/>
    <property type="match status" value="1"/>
</dbReference>
<feature type="region of interest" description="Disordered" evidence="1">
    <location>
        <begin position="260"/>
        <end position="330"/>
    </location>
</feature>
<sequence>MTTKSSMSGPVGAVLGVTALFGAALAGLYATGQLDDVLARGGDAPEAVEDTAALPQPAPGTDTIPEPQRDMTAPETATTGSEPVLAARTPDAPEVATEPAAPLENAEEADRADAESVATAPEALDADTEEETAPSFDLVRVSPDGNAVIAGRGTPGARVRVLLDDAEVAETEIDASGSFVLLQPLGTSASPRVITLAERMGDAERIGAEEIILAPSPEAPEAQVTASAENGEEMAAGPVGADDAGDAPTETAAIEIDAAPETPPSEAPSQQAALPDAEEPGIEPGSESSEPTAASDAPSETAALDPAAGSAVPDLPDLAPPEAAPQPTAVLLSGPEGVDVVQPATEPADLPDGDFVALDAISYDDGGDVSLSGRATPGGSVRIYVDNSEVTLTDVSEGGRWRTGLPSTEPGTYTLRLDRVDAEGRVLARIESPFRRESRAAIEAAAPESGGPVYAVTVQPGNTLWGISRERYGEGLLYVKVFEANQDLIRDPDLIYPGQVFALPD</sequence>
<dbReference type="EMBL" id="FOXV01000013">
    <property type="protein sequence ID" value="SFQ61532.1"/>
    <property type="molecule type" value="Genomic_DNA"/>
</dbReference>